<accession>A0A940XGL0</accession>
<dbReference type="Proteomes" id="UP000677875">
    <property type="component" value="Unassembled WGS sequence"/>
</dbReference>
<organism evidence="2 3">
    <name type="scientific">Streptomyces tagetis</name>
    <dbReference type="NCBI Taxonomy" id="2820809"/>
    <lineage>
        <taxon>Bacteria</taxon>
        <taxon>Bacillati</taxon>
        <taxon>Actinomycetota</taxon>
        <taxon>Actinomycetes</taxon>
        <taxon>Kitasatosporales</taxon>
        <taxon>Streptomycetaceae</taxon>
        <taxon>Streptomyces</taxon>
    </lineage>
</organism>
<evidence type="ECO:0008006" key="4">
    <source>
        <dbReference type="Google" id="ProtNLM"/>
    </source>
</evidence>
<sequence>MRRAADLVATRVALRGVFALLFAVVAVVCVSARAAHHDSAAPVTPASSTVTVSHSAPVQGAAAEAEPAGDDDAAPCGKKAVTDHGAQRAEAGAHPPLVPSPLQPDPLTAPTTAHGGPGSSSAGPAPPPASPSPSVLRL</sequence>
<evidence type="ECO:0000313" key="2">
    <source>
        <dbReference type="EMBL" id="MBQ0826206.1"/>
    </source>
</evidence>
<evidence type="ECO:0000313" key="3">
    <source>
        <dbReference type="Proteomes" id="UP000677875"/>
    </source>
</evidence>
<name>A0A940XGL0_9ACTN</name>
<feature type="compositionally biased region" description="Polar residues" evidence="1">
    <location>
        <begin position="45"/>
        <end position="56"/>
    </location>
</feature>
<comment type="caution">
    <text evidence="2">The sequence shown here is derived from an EMBL/GenBank/DDBJ whole genome shotgun (WGS) entry which is preliminary data.</text>
</comment>
<dbReference type="RefSeq" id="WP_210869052.1">
    <property type="nucleotide sequence ID" value="NZ_JAGPNL010000001.1"/>
</dbReference>
<dbReference type="AlphaFoldDB" id="A0A940XGL0"/>
<feature type="region of interest" description="Disordered" evidence="1">
    <location>
        <begin position="37"/>
        <end position="138"/>
    </location>
</feature>
<proteinExistence type="predicted"/>
<keyword evidence="3" id="KW-1185">Reference proteome</keyword>
<dbReference type="EMBL" id="JAGPNL010000001">
    <property type="protein sequence ID" value="MBQ0826206.1"/>
    <property type="molecule type" value="Genomic_DNA"/>
</dbReference>
<evidence type="ECO:0000256" key="1">
    <source>
        <dbReference type="SAM" id="MobiDB-lite"/>
    </source>
</evidence>
<reference evidence="2" key="1">
    <citation type="submission" date="2021-04" db="EMBL/GenBank/DDBJ databases">
        <title>Genome seq and assembly of Streptomyces sp. RG38.</title>
        <authorList>
            <person name="Chhetri G."/>
        </authorList>
    </citation>
    <scope>NUCLEOTIDE SEQUENCE</scope>
    <source>
        <strain evidence="2">RG38</strain>
    </source>
</reference>
<protein>
    <recommendedName>
        <fullName evidence="4">Secreted protein</fullName>
    </recommendedName>
</protein>
<gene>
    <name evidence="2" type="ORF">J5Y05_06770</name>
</gene>